<reference evidence="3 4" key="1">
    <citation type="journal article" date="2009" name="Stand. Genomic Sci.">
        <title>Complete genome sequence of Acidimicrobium ferrooxidans type strain (ICP).</title>
        <authorList>
            <person name="Clum A."/>
            <person name="Nolan M."/>
            <person name="Lang E."/>
            <person name="Glavina Del Rio T."/>
            <person name="Tice H."/>
            <person name="Copeland A."/>
            <person name="Cheng J.F."/>
            <person name="Lucas S."/>
            <person name="Chen F."/>
            <person name="Bruce D."/>
            <person name="Goodwin L."/>
            <person name="Pitluck S."/>
            <person name="Ivanova N."/>
            <person name="Mavrommatis K."/>
            <person name="Mikhailova N."/>
            <person name="Pati A."/>
            <person name="Chen A."/>
            <person name="Palaniappan K."/>
            <person name="Goker M."/>
            <person name="Spring S."/>
            <person name="Land M."/>
            <person name="Hauser L."/>
            <person name="Chang Y.J."/>
            <person name="Jeffries C.C."/>
            <person name="Chain P."/>
            <person name="Bristow J."/>
            <person name="Eisen J.A."/>
            <person name="Markowitz V."/>
            <person name="Hugenholtz P."/>
            <person name="Kyrpides N.C."/>
            <person name="Klenk H.P."/>
            <person name="Lapidus A."/>
        </authorList>
    </citation>
    <scope>NUCLEOTIDE SEQUENCE [LARGE SCALE GENOMIC DNA]</scope>
    <source>
        <strain evidence="4">DSM 10331 / JCM 15462 / NBRC 103882 / ICP</strain>
    </source>
</reference>
<evidence type="ECO:0000259" key="2">
    <source>
        <dbReference type="PROSITE" id="PS50887"/>
    </source>
</evidence>
<dbReference type="eggNOG" id="COG2199">
    <property type="taxonomic scope" value="Bacteria"/>
</dbReference>
<dbReference type="Proteomes" id="UP000000771">
    <property type="component" value="Chromosome"/>
</dbReference>
<evidence type="ECO:0000313" key="3">
    <source>
        <dbReference type="EMBL" id="ACU54393.1"/>
    </source>
</evidence>
<gene>
    <name evidence="3" type="ordered locus">Afer_1470</name>
</gene>
<name>C7M085_ACIFD</name>
<proteinExistence type="predicted"/>
<feature type="domain" description="GGDEF" evidence="2">
    <location>
        <begin position="266"/>
        <end position="406"/>
    </location>
</feature>
<dbReference type="SUPFAM" id="SSF55785">
    <property type="entry name" value="PYP-like sensor domain (PAS domain)"/>
    <property type="match status" value="1"/>
</dbReference>
<protein>
    <submittedName>
        <fullName evidence="3">Diguanylate cyclase</fullName>
    </submittedName>
</protein>
<dbReference type="RefSeq" id="WP_015798876.1">
    <property type="nucleotide sequence ID" value="NC_013124.1"/>
</dbReference>
<sequence>MAATDTTSRELFARISAIVGAPDPPYARLARLGELAEQVGARLIVRDGLGPGTASVRAAPSPELGRAMGDAANLLLRLDYRARAAERANEHLAETVTALELAIDAATREPPIETHAPALALWHLPVALLVVDEQQRICFLNPQAARLLQLDGADVLGSVWTRALASLGEAQLDRIRGHFRASGHFRGVATVPSGDDGRRYLAIDAATVHATSSHAARPLVRVMLWDATHAAVEASWLQWTATHDPLTGLLNRAGLTEHLRTWGERPLPGLIWLDIAGFSDLNRALGHRVADEILRHVADSIMTELGPDDLAARVGSDEFAILVADGAAAKQRRWAISQSASSLGRAAITADIAVSLRSAVATHPRPGIERSAADAVWEELGRLARISREISHPAARGRRRFAPRGSHQPADELDHPSVRWIRLIDVATSSPRGHELVLTDRTGRPLRDDARRDHAAGRYDRALLGALARTAHPGGVVAVRLLEPSHELLRALKTSDRGSTVQVTLEADDLVATPERRRVAATIAREAHALALRVGLDLGERHGGELQLIAALEPEQIVMPLHPRRTRPRGPLAEPTTRLVEGLAAFSAGLGCEFVVTNARVQDLVVLREIAERAGGTIIAALASTFATSPS</sequence>
<dbReference type="Gene3D" id="3.30.450.20">
    <property type="entry name" value="PAS domain"/>
    <property type="match status" value="1"/>
</dbReference>
<dbReference type="PANTHER" id="PTHR44757">
    <property type="entry name" value="DIGUANYLATE CYCLASE DGCP"/>
    <property type="match status" value="1"/>
</dbReference>
<dbReference type="KEGG" id="afo:Afer_1470"/>
<accession>C7M085</accession>
<dbReference type="Pfam" id="PF13188">
    <property type="entry name" value="PAS_8"/>
    <property type="match status" value="1"/>
</dbReference>
<dbReference type="HOGENOM" id="CLU_433223_0_0_11"/>
<evidence type="ECO:0000313" key="4">
    <source>
        <dbReference type="Proteomes" id="UP000000771"/>
    </source>
</evidence>
<dbReference type="InterPro" id="IPR043128">
    <property type="entry name" value="Rev_trsase/Diguanyl_cyclase"/>
</dbReference>
<dbReference type="Pfam" id="PF00990">
    <property type="entry name" value="GGDEF"/>
    <property type="match status" value="1"/>
</dbReference>
<evidence type="ECO:0000256" key="1">
    <source>
        <dbReference type="SAM" id="Coils"/>
    </source>
</evidence>
<dbReference type="InterPro" id="IPR052155">
    <property type="entry name" value="Biofilm_reg_signaling"/>
</dbReference>
<dbReference type="CDD" id="cd01949">
    <property type="entry name" value="GGDEF"/>
    <property type="match status" value="1"/>
</dbReference>
<dbReference type="NCBIfam" id="TIGR00254">
    <property type="entry name" value="GGDEF"/>
    <property type="match status" value="1"/>
</dbReference>
<dbReference type="InterPro" id="IPR000160">
    <property type="entry name" value="GGDEF_dom"/>
</dbReference>
<dbReference type="Gene3D" id="3.30.70.270">
    <property type="match status" value="1"/>
</dbReference>
<dbReference type="InterPro" id="IPR000014">
    <property type="entry name" value="PAS"/>
</dbReference>
<dbReference type="SMART" id="SM00267">
    <property type="entry name" value="GGDEF"/>
    <property type="match status" value="1"/>
</dbReference>
<dbReference type="InterPro" id="IPR035965">
    <property type="entry name" value="PAS-like_dom_sf"/>
</dbReference>
<dbReference type="SUPFAM" id="SSF55073">
    <property type="entry name" value="Nucleotide cyclase"/>
    <property type="match status" value="1"/>
</dbReference>
<organism evidence="3 4">
    <name type="scientific">Acidimicrobium ferrooxidans (strain DSM 10331 / JCM 15462 / NBRC 103882 / ICP)</name>
    <dbReference type="NCBI Taxonomy" id="525909"/>
    <lineage>
        <taxon>Bacteria</taxon>
        <taxon>Bacillati</taxon>
        <taxon>Actinomycetota</taxon>
        <taxon>Acidimicrobiia</taxon>
        <taxon>Acidimicrobiales</taxon>
        <taxon>Acidimicrobiaceae</taxon>
        <taxon>Acidimicrobium</taxon>
    </lineage>
</organism>
<dbReference type="PROSITE" id="PS50887">
    <property type="entry name" value="GGDEF"/>
    <property type="match status" value="1"/>
</dbReference>
<dbReference type="PANTHER" id="PTHR44757:SF2">
    <property type="entry name" value="BIOFILM ARCHITECTURE MAINTENANCE PROTEIN MBAA"/>
    <property type="match status" value="1"/>
</dbReference>
<dbReference type="STRING" id="525909.Afer_1470"/>
<dbReference type="InterPro" id="IPR029787">
    <property type="entry name" value="Nucleotide_cyclase"/>
</dbReference>
<dbReference type="EMBL" id="CP001631">
    <property type="protein sequence ID" value="ACU54393.1"/>
    <property type="molecule type" value="Genomic_DNA"/>
</dbReference>
<keyword evidence="1" id="KW-0175">Coiled coil</keyword>
<dbReference type="AlphaFoldDB" id="C7M085"/>
<feature type="coiled-coil region" evidence="1">
    <location>
        <begin position="82"/>
        <end position="109"/>
    </location>
</feature>
<keyword evidence="4" id="KW-1185">Reference proteome</keyword>